<dbReference type="Pfam" id="PF07301">
    <property type="entry name" value="DUF1453"/>
    <property type="match status" value="1"/>
</dbReference>
<feature type="transmembrane region" description="Helical" evidence="1">
    <location>
        <begin position="144"/>
        <end position="161"/>
    </location>
</feature>
<reference evidence="3" key="1">
    <citation type="submission" date="2011-12" db="EMBL/GenBank/DDBJ databases">
        <title>The complete genome of chromosome of Sulfobacillus acidophilus DSM 10332.</title>
        <authorList>
            <person name="Lucas S."/>
            <person name="Han J."/>
            <person name="Lapidus A."/>
            <person name="Bruce D."/>
            <person name="Goodwin L."/>
            <person name="Pitluck S."/>
            <person name="Peters L."/>
            <person name="Kyrpides N."/>
            <person name="Mavromatis K."/>
            <person name="Ivanova N."/>
            <person name="Mikhailova N."/>
            <person name="Chertkov O."/>
            <person name="Saunders E."/>
            <person name="Detter J.C."/>
            <person name="Tapia R."/>
            <person name="Han C."/>
            <person name="Land M."/>
            <person name="Hauser L."/>
            <person name="Markowitz V."/>
            <person name="Cheng J.-F."/>
            <person name="Hugenholtz P."/>
            <person name="Woyke T."/>
            <person name="Wu D."/>
            <person name="Pukall R."/>
            <person name="Gehrich-Schroeter G."/>
            <person name="Schneider S."/>
            <person name="Klenk H.-P."/>
            <person name="Eisen J.A."/>
        </authorList>
    </citation>
    <scope>NUCLEOTIDE SEQUENCE [LARGE SCALE GENOMIC DNA]</scope>
    <source>
        <strain evidence="3">ATCC 700253 / DSM 10332 / NAL</strain>
    </source>
</reference>
<protein>
    <recommendedName>
        <fullName evidence="4">DUF1453 domain-containing protein</fullName>
    </recommendedName>
</protein>
<keyword evidence="1" id="KW-1133">Transmembrane helix</keyword>
<keyword evidence="1" id="KW-0812">Transmembrane</keyword>
<proteinExistence type="predicted"/>
<feature type="transmembrane region" description="Helical" evidence="1">
    <location>
        <begin position="101"/>
        <end position="124"/>
    </location>
</feature>
<sequence>MNAGSMMMSRLLILLIAGTVIYWRARRNLGPQIVRPGVLIGRVVLSGGLGLLLVGGVAEDGILWAGMAIGAGVGIVLAVLSLRHTRFTVQPPVVQYQANPYIGGAVIGVTVLRIIDDALFPVTVTSARPSHVLVAGMKGAVTEFFLLLFLAYWFGYSLGLLRAAHRLLPPKTPGAI</sequence>
<dbReference type="Proteomes" id="UP000005439">
    <property type="component" value="Chromosome"/>
</dbReference>
<feature type="transmembrane region" description="Helical" evidence="1">
    <location>
        <begin position="6"/>
        <end position="25"/>
    </location>
</feature>
<dbReference type="PATRIC" id="fig|679936.5.peg.1340"/>
<evidence type="ECO:0000313" key="3">
    <source>
        <dbReference type="Proteomes" id="UP000005439"/>
    </source>
</evidence>
<name>G8TVT1_SULAD</name>
<feature type="transmembrane region" description="Helical" evidence="1">
    <location>
        <begin position="37"/>
        <end position="55"/>
    </location>
</feature>
<keyword evidence="1" id="KW-0472">Membrane</keyword>
<reference evidence="2 3" key="2">
    <citation type="journal article" date="2012" name="Stand. Genomic Sci.">
        <title>Complete genome sequence of the moderately thermophilic mineral-sulfide-oxidizing firmicute Sulfobacillus acidophilus type strain (NAL(T)).</title>
        <authorList>
            <person name="Anderson I."/>
            <person name="Chertkov O."/>
            <person name="Chen A."/>
            <person name="Saunders E."/>
            <person name="Lapidus A."/>
            <person name="Nolan M."/>
            <person name="Lucas S."/>
            <person name="Hammon N."/>
            <person name="Deshpande S."/>
            <person name="Cheng J.F."/>
            <person name="Han C."/>
            <person name="Tapia R."/>
            <person name="Goodwin L.A."/>
            <person name="Pitluck S."/>
            <person name="Liolios K."/>
            <person name="Pagani I."/>
            <person name="Ivanova N."/>
            <person name="Mikhailova N."/>
            <person name="Pati A."/>
            <person name="Palaniappan K."/>
            <person name="Land M."/>
            <person name="Pan C."/>
            <person name="Rohde M."/>
            <person name="Pukall R."/>
            <person name="Goker M."/>
            <person name="Detter J.C."/>
            <person name="Woyke T."/>
            <person name="Bristow J."/>
            <person name="Eisen J.A."/>
            <person name="Markowitz V."/>
            <person name="Hugenholtz P."/>
            <person name="Kyrpides N.C."/>
            <person name="Klenk H.P."/>
            <person name="Mavromatis K."/>
        </authorList>
    </citation>
    <scope>NUCLEOTIDE SEQUENCE [LARGE SCALE GENOMIC DNA]</scope>
    <source>
        <strain evidence="3">ATCC 700253 / DSM 10332 / NAL</strain>
    </source>
</reference>
<dbReference type="HOGENOM" id="CLU_1562072_0_0_9"/>
<dbReference type="EMBL" id="CP003179">
    <property type="protein sequence ID" value="AEW04775.1"/>
    <property type="molecule type" value="Genomic_DNA"/>
</dbReference>
<gene>
    <name evidence="2" type="ordered locus">Sulac_1278</name>
</gene>
<evidence type="ECO:0000256" key="1">
    <source>
        <dbReference type="SAM" id="Phobius"/>
    </source>
</evidence>
<dbReference type="InterPro" id="IPR058247">
    <property type="entry name" value="DUF1453"/>
</dbReference>
<evidence type="ECO:0000313" key="2">
    <source>
        <dbReference type="EMBL" id="AEW04775.1"/>
    </source>
</evidence>
<accession>G8TVT1</accession>
<dbReference type="AlphaFoldDB" id="G8TVT1"/>
<dbReference type="KEGG" id="sap:Sulac_1278"/>
<keyword evidence="3" id="KW-1185">Reference proteome</keyword>
<evidence type="ECO:0008006" key="4">
    <source>
        <dbReference type="Google" id="ProtNLM"/>
    </source>
</evidence>
<organism evidence="2 3">
    <name type="scientific">Sulfobacillus acidophilus (strain ATCC 700253 / DSM 10332 / NAL)</name>
    <dbReference type="NCBI Taxonomy" id="679936"/>
    <lineage>
        <taxon>Bacteria</taxon>
        <taxon>Bacillati</taxon>
        <taxon>Bacillota</taxon>
        <taxon>Clostridia</taxon>
        <taxon>Eubacteriales</taxon>
        <taxon>Clostridiales Family XVII. Incertae Sedis</taxon>
        <taxon>Sulfobacillus</taxon>
    </lineage>
</organism>
<feature type="transmembrane region" description="Helical" evidence="1">
    <location>
        <begin position="61"/>
        <end position="80"/>
    </location>
</feature>